<dbReference type="EMBL" id="VJZE01000155">
    <property type="protein sequence ID" value="MPY42475.1"/>
    <property type="molecule type" value="Genomic_DNA"/>
</dbReference>
<protein>
    <submittedName>
        <fullName evidence="8">Site-specific integrase</fullName>
    </submittedName>
</protein>
<keyword evidence="3 5" id="KW-0238">DNA-binding</keyword>
<keyword evidence="4" id="KW-0233">DNA recombination</keyword>
<dbReference type="InterPro" id="IPR044068">
    <property type="entry name" value="CB"/>
</dbReference>
<organism evidence="8 9">
    <name type="scientific">Streptomyces phyllanthi</name>
    <dbReference type="NCBI Taxonomy" id="1803180"/>
    <lineage>
        <taxon>Bacteria</taxon>
        <taxon>Bacillati</taxon>
        <taxon>Actinomycetota</taxon>
        <taxon>Actinomycetes</taxon>
        <taxon>Kitasatosporales</taxon>
        <taxon>Streptomycetaceae</taxon>
        <taxon>Streptomyces</taxon>
    </lineage>
</organism>
<evidence type="ECO:0000256" key="4">
    <source>
        <dbReference type="ARBA" id="ARBA00023172"/>
    </source>
</evidence>
<comment type="similarity">
    <text evidence="1">Belongs to the 'phage' integrase family.</text>
</comment>
<evidence type="ECO:0000313" key="8">
    <source>
        <dbReference type="EMBL" id="MPY42475.1"/>
    </source>
</evidence>
<feature type="domain" description="Core-binding (CB)" evidence="7">
    <location>
        <begin position="82"/>
        <end position="162"/>
    </location>
</feature>
<dbReference type="Pfam" id="PF00589">
    <property type="entry name" value="Phage_integrase"/>
    <property type="match status" value="1"/>
</dbReference>
<reference evidence="8 9" key="1">
    <citation type="submission" date="2019-07" db="EMBL/GenBank/DDBJ databases">
        <title>New species of Amycolatopsis and Streptomyces.</title>
        <authorList>
            <person name="Duangmal K."/>
            <person name="Teo W.F.A."/>
            <person name="Lipun K."/>
        </authorList>
    </citation>
    <scope>NUCLEOTIDE SEQUENCE [LARGE SCALE GENOMIC DNA]</scope>
    <source>
        <strain evidence="8 9">TISTR 2346</strain>
    </source>
</reference>
<dbReference type="PANTHER" id="PTHR30349:SF64">
    <property type="entry name" value="PROPHAGE INTEGRASE INTD-RELATED"/>
    <property type="match status" value="1"/>
</dbReference>
<evidence type="ECO:0000256" key="2">
    <source>
        <dbReference type="ARBA" id="ARBA00022908"/>
    </source>
</evidence>
<evidence type="ECO:0000256" key="1">
    <source>
        <dbReference type="ARBA" id="ARBA00008857"/>
    </source>
</evidence>
<dbReference type="PROSITE" id="PS51900">
    <property type="entry name" value="CB"/>
    <property type="match status" value="1"/>
</dbReference>
<dbReference type="AlphaFoldDB" id="A0A5N8W8K7"/>
<dbReference type="Pfam" id="PF14659">
    <property type="entry name" value="Phage_int_SAM_3"/>
    <property type="match status" value="1"/>
</dbReference>
<name>A0A5N8W8K7_9ACTN</name>
<comment type="caution">
    <text evidence="8">The sequence shown here is derived from an EMBL/GenBank/DDBJ whole genome shotgun (WGS) entry which is preliminary data.</text>
</comment>
<keyword evidence="9" id="KW-1185">Reference proteome</keyword>
<evidence type="ECO:0000256" key="5">
    <source>
        <dbReference type="PROSITE-ProRule" id="PRU01248"/>
    </source>
</evidence>
<evidence type="ECO:0000259" key="6">
    <source>
        <dbReference type="PROSITE" id="PS51898"/>
    </source>
</evidence>
<accession>A0A5N8W8K7</accession>
<dbReference type="Gene3D" id="1.10.443.10">
    <property type="entry name" value="Intergrase catalytic core"/>
    <property type="match status" value="1"/>
</dbReference>
<dbReference type="PANTHER" id="PTHR30349">
    <property type="entry name" value="PHAGE INTEGRASE-RELATED"/>
    <property type="match status" value="1"/>
</dbReference>
<dbReference type="InterPro" id="IPR010998">
    <property type="entry name" value="Integrase_recombinase_N"/>
</dbReference>
<dbReference type="CDD" id="cd01189">
    <property type="entry name" value="INT_ICEBs1_C_like"/>
    <property type="match status" value="1"/>
</dbReference>
<dbReference type="SUPFAM" id="SSF56349">
    <property type="entry name" value="DNA breaking-rejoining enzymes"/>
    <property type="match status" value="1"/>
</dbReference>
<proteinExistence type="inferred from homology"/>
<dbReference type="InterPro" id="IPR002104">
    <property type="entry name" value="Integrase_catalytic"/>
</dbReference>
<dbReference type="InterPro" id="IPR013762">
    <property type="entry name" value="Integrase-like_cat_sf"/>
</dbReference>
<dbReference type="Gene3D" id="1.10.150.130">
    <property type="match status" value="1"/>
</dbReference>
<dbReference type="PROSITE" id="PS51898">
    <property type="entry name" value="TYR_RECOMBINASE"/>
    <property type="match status" value="1"/>
</dbReference>
<evidence type="ECO:0000256" key="3">
    <source>
        <dbReference type="ARBA" id="ARBA00023125"/>
    </source>
</evidence>
<dbReference type="InterPro" id="IPR011010">
    <property type="entry name" value="DNA_brk_join_enz"/>
</dbReference>
<dbReference type="InterPro" id="IPR050090">
    <property type="entry name" value="Tyrosine_recombinase_XerCD"/>
</dbReference>
<dbReference type="GO" id="GO:0006310">
    <property type="term" value="P:DNA recombination"/>
    <property type="evidence" value="ECO:0007669"/>
    <property type="project" value="UniProtKB-KW"/>
</dbReference>
<sequence length="411" mass="46250">MAGHIQDRWYRTEVTPAGKTTRVRTDRHGSGLRYRARYIGPDGTEKSKSFPDRQKRLAEQWLTQIEADMSRGQYIDPRAGRLTVRQHAERWLASLTMDPGTYVGTEMRIRLHVLPYLGSRTLGSLRPTHIREWLRKLEDGGVAPAYQRVIFANLGTMLTAAVDDRLIPHNPCRSSSVRAPKVDPRRIVPWSRERVLAVRSALPEQYQPMVDIAGGCGLRQGEVFGLAVEDVDFIEGLVRVVRQVKLIHHRPVFALPKGGKTRTVPLPESVARSLEEHITRHPPAAVTLSWRTVDGSPVTASLFFRSDKEREVIRNDFNRAAWRPALDAAGVPRGRENGMHALRHFYASVLLDAGESVKAVSEYLGHHDPGFTLRTYTHLMPSSEKRTREAVNRAFGDGLNTDDGPTTAQEE</sequence>
<gene>
    <name evidence="8" type="ORF">FNH04_21985</name>
</gene>
<dbReference type="GO" id="GO:0015074">
    <property type="term" value="P:DNA integration"/>
    <property type="evidence" value="ECO:0007669"/>
    <property type="project" value="UniProtKB-KW"/>
</dbReference>
<dbReference type="RefSeq" id="WP_152786835.1">
    <property type="nucleotide sequence ID" value="NZ_BAABEQ010000070.1"/>
</dbReference>
<dbReference type="InterPro" id="IPR004107">
    <property type="entry name" value="Integrase_SAM-like_N"/>
</dbReference>
<evidence type="ECO:0000313" key="9">
    <source>
        <dbReference type="Proteomes" id="UP000326979"/>
    </source>
</evidence>
<keyword evidence="2" id="KW-0229">DNA integration</keyword>
<dbReference type="Proteomes" id="UP000326979">
    <property type="component" value="Unassembled WGS sequence"/>
</dbReference>
<dbReference type="GO" id="GO:0003677">
    <property type="term" value="F:DNA binding"/>
    <property type="evidence" value="ECO:0007669"/>
    <property type="project" value="UniProtKB-UniRule"/>
</dbReference>
<feature type="domain" description="Tyr recombinase" evidence="6">
    <location>
        <begin position="185"/>
        <end position="392"/>
    </location>
</feature>
<dbReference type="OrthoDB" id="1822491at2"/>
<evidence type="ECO:0000259" key="7">
    <source>
        <dbReference type="PROSITE" id="PS51900"/>
    </source>
</evidence>